<protein>
    <submittedName>
        <fullName evidence="4">RUN domain-containing protein</fullName>
    </submittedName>
</protein>
<organism evidence="4">
    <name type="scientific">Taenia asiatica</name>
    <name type="common">Asian tapeworm</name>
    <dbReference type="NCBI Taxonomy" id="60517"/>
    <lineage>
        <taxon>Eukaryota</taxon>
        <taxon>Metazoa</taxon>
        <taxon>Spiralia</taxon>
        <taxon>Lophotrochozoa</taxon>
        <taxon>Platyhelminthes</taxon>
        <taxon>Cestoda</taxon>
        <taxon>Eucestoda</taxon>
        <taxon>Cyclophyllidea</taxon>
        <taxon>Taeniidae</taxon>
        <taxon>Taenia</taxon>
    </lineage>
</organism>
<name>A0A0R3VTQ6_TAEAS</name>
<evidence type="ECO:0000313" key="3">
    <source>
        <dbReference type="Proteomes" id="UP000282613"/>
    </source>
</evidence>
<sequence>MSETVVSNKLVSQVLGALLPNLIDADDDFSWGLKVRDILWNVSGSPNDPKLLWSNLNNRCDNKRAEVDQKNSCKSVSLKGLDFYSADVDGNDDYLATDKVEEGNGEPGGTFMGSTNVPPAKFKDVRNGCLNKPEKASMPVNFREEDNLCTDTEESEVDENVNRSTRSRRMPNESNYNALVAKEGPKEVNMCLAEEYTDTLQQSSKADGREVAEHVRTRLRLAAKLLGVRARQCKVAKKCPPVTFAFTREMERLTERSKLRRQMHEKSQHSEWLQETEVYDKLVSAVEQYQQLRTCTTKISPIEGKIQRSMLLNEVQDCFHNACCFLNGTIRGLRRFTPNSDIVRHWWTKASLLLHDSIWLKASIANRSSVSRVSLREEVFWLFSRLYFDSSCTERLTEYGPIDTYLQIDQLTQTTRSSLQLQMRRRPTDLSIPPKLIKVDTLESGPHEGTVSTNELFSHLSQLSYLEELKAKYENVLTQREPKAQSGGCSQQELYSQHEVVHQHGGESEPSSPLAEQKTSKSLIKITDPSTVPSVPLRASERSGLSSRSEKTEQREGTTNVLIHGADKDLFHERLDRLRHIYPHPYSIRYIKKLSFDEDYKSLLPTEKLLKSIILQLPHENVKDEVEDDKSTNDDDPVIPSSEMVRKTMRLSFSRFPFLLKTILRKNDVILEPRNEIIPRIIGINDIRRDSFDLSNVDQVIFRQQEPLQGLREGSEKYLLKCLLPEFIFNGYKRTLPEKSGSGYDTITVLMLPPDGTEASNILDLAGRVMDAYVPHIKEVFNSVFNAVRADFEWVVERDEEILGVGLTRLAHDLLRYRNTPGHCVRFKILAIIEAASNNSKLRNQLQVTAKTPNSWLDQTLRTFNSAYSSCRIEAAFIVAFMAKRRRLMRRFRLSANFETLLYDIAASLLRAADMFEEDFCEIFLALSYLFHFIHHRALLAAVMDRYSTFRSVRMTSAWPLLIVYAFRFWSTIMVNDMNISRKRVIAALHSALCNPLSRQNARMAVDAVESATPLRTDILTRWPKTSQTPEEATPLE</sequence>
<dbReference type="OrthoDB" id="6249911at2759"/>
<evidence type="ECO:0000313" key="2">
    <source>
        <dbReference type="EMBL" id="VDK21423.1"/>
    </source>
</evidence>
<keyword evidence="3" id="KW-1185">Reference proteome</keyword>
<evidence type="ECO:0000313" key="4">
    <source>
        <dbReference type="WBParaSite" id="TASK_0000063801-mRNA-1"/>
    </source>
</evidence>
<dbReference type="WBParaSite" id="TASK_0000063801-mRNA-1">
    <property type="protein sequence ID" value="TASK_0000063801-mRNA-1"/>
    <property type="gene ID" value="TASK_0000063801"/>
</dbReference>
<dbReference type="Proteomes" id="UP000282613">
    <property type="component" value="Unassembled WGS sequence"/>
</dbReference>
<feature type="compositionally biased region" description="Acidic residues" evidence="1">
    <location>
        <begin position="149"/>
        <end position="159"/>
    </location>
</feature>
<proteinExistence type="predicted"/>
<reference evidence="4" key="1">
    <citation type="submission" date="2017-02" db="UniProtKB">
        <authorList>
            <consortium name="WormBaseParasite"/>
        </authorList>
    </citation>
    <scope>IDENTIFICATION</scope>
</reference>
<gene>
    <name evidence="2" type="ORF">TASK_LOCUS639</name>
</gene>
<reference evidence="2 3" key="2">
    <citation type="submission" date="2018-11" db="EMBL/GenBank/DDBJ databases">
        <authorList>
            <consortium name="Pathogen Informatics"/>
        </authorList>
    </citation>
    <scope>NUCLEOTIDE SEQUENCE [LARGE SCALE GENOMIC DNA]</scope>
</reference>
<accession>A0A0R3VTQ6</accession>
<feature type="region of interest" description="Disordered" evidence="1">
    <location>
        <begin position="149"/>
        <end position="170"/>
    </location>
</feature>
<feature type="region of interest" description="Disordered" evidence="1">
    <location>
        <begin position="499"/>
        <end position="558"/>
    </location>
</feature>
<evidence type="ECO:0000256" key="1">
    <source>
        <dbReference type="SAM" id="MobiDB-lite"/>
    </source>
</evidence>
<dbReference type="AlphaFoldDB" id="A0A0R3VTQ6"/>
<dbReference type="EMBL" id="UYRS01000091">
    <property type="protein sequence ID" value="VDK21423.1"/>
    <property type="molecule type" value="Genomic_DNA"/>
</dbReference>